<dbReference type="Pfam" id="PF00931">
    <property type="entry name" value="NB-ARC"/>
    <property type="match status" value="1"/>
</dbReference>
<dbReference type="InterPro" id="IPR036388">
    <property type="entry name" value="WH-like_DNA-bd_sf"/>
</dbReference>
<evidence type="ECO:0000256" key="1">
    <source>
        <dbReference type="ARBA" id="ARBA00008894"/>
    </source>
</evidence>
<evidence type="ECO:0000256" key="3">
    <source>
        <dbReference type="ARBA" id="ARBA00022737"/>
    </source>
</evidence>
<dbReference type="EMBL" id="WHWC01000014">
    <property type="protein sequence ID" value="KAG8369891.1"/>
    <property type="molecule type" value="Genomic_DNA"/>
</dbReference>
<dbReference type="Proteomes" id="UP000826271">
    <property type="component" value="Unassembled WGS sequence"/>
</dbReference>
<dbReference type="PANTHER" id="PTHR23155">
    <property type="entry name" value="DISEASE RESISTANCE PROTEIN RP"/>
    <property type="match status" value="1"/>
</dbReference>
<dbReference type="InterPro" id="IPR027417">
    <property type="entry name" value="P-loop_NTPase"/>
</dbReference>
<keyword evidence="3" id="KW-0677">Repeat</keyword>
<comment type="caution">
    <text evidence="5">The sequence shown here is derived from an EMBL/GenBank/DDBJ whole genome shotgun (WGS) entry which is preliminary data.</text>
</comment>
<dbReference type="Gene3D" id="1.10.8.430">
    <property type="entry name" value="Helical domain of apoptotic protease-activating factors"/>
    <property type="match status" value="1"/>
</dbReference>
<sequence>MKDVLQGILNRLVPEKRELFNSMKDGELVKELYVIQLRKKCLVVLDDVWSMDLWDSIGSAFPRGEHGSKILLTTRNQDIALHVDPTCFVHQPRFLGEDESWELLQKKVLHKLNGSGGRSRADIRGTGVQRRYEDGEVSGQSWVRGGGRLGGGFVGDFKLDMDMEMLGREMVRQCGGLPLAINVLGGLLVTKPTLWEWKMVQENISSYLRRGRSLEKHGKVYEVLDLSYRDLPYQLKPCFLFLGNFPEDSNIRVRKLYQMW</sequence>
<dbReference type="InterPro" id="IPR042197">
    <property type="entry name" value="Apaf_helical"/>
</dbReference>
<dbReference type="InterPro" id="IPR044974">
    <property type="entry name" value="Disease_R_plants"/>
</dbReference>
<gene>
    <name evidence="5" type="ORF">BUALT_Bualt14G0060600</name>
</gene>
<dbReference type="InterPro" id="IPR002182">
    <property type="entry name" value="NB-ARC"/>
</dbReference>
<proteinExistence type="inferred from homology"/>
<evidence type="ECO:0000259" key="4">
    <source>
        <dbReference type="Pfam" id="PF00931"/>
    </source>
</evidence>
<dbReference type="GO" id="GO:0098542">
    <property type="term" value="P:defense response to other organism"/>
    <property type="evidence" value="ECO:0007669"/>
    <property type="project" value="TreeGrafter"/>
</dbReference>
<comment type="similarity">
    <text evidence="1">Belongs to the disease resistance NB-LRR family.</text>
</comment>
<dbReference type="GO" id="GO:0043531">
    <property type="term" value="F:ADP binding"/>
    <property type="evidence" value="ECO:0007669"/>
    <property type="project" value="InterPro"/>
</dbReference>
<keyword evidence="2" id="KW-0433">Leucine-rich repeat</keyword>
<dbReference type="PANTHER" id="PTHR23155:SF1185">
    <property type="entry name" value="DISEASE RESISTANCE RPP8-LIKE PROTEIN 3-RELATED"/>
    <property type="match status" value="1"/>
</dbReference>
<dbReference type="PRINTS" id="PR00364">
    <property type="entry name" value="DISEASERSIST"/>
</dbReference>
<feature type="domain" description="NB-ARC" evidence="4">
    <location>
        <begin position="2"/>
        <end position="111"/>
    </location>
</feature>
<dbReference type="AlphaFoldDB" id="A0AAV6WH95"/>
<organism evidence="5 6">
    <name type="scientific">Buddleja alternifolia</name>
    <dbReference type="NCBI Taxonomy" id="168488"/>
    <lineage>
        <taxon>Eukaryota</taxon>
        <taxon>Viridiplantae</taxon>
        <taxon>Streptophyta</taxon>
        <taxon>Embryophyta</taxon>
        <taxon>Tracheophyta</taxon>
        <taxon>Spermatophyta</taxon>
        <taxon>Magnoliopsida</taxon>
        <taxon>eudicotyledons</taxon>
        <taxon>Gunneridae</taxon>
        <taxon>Pentapetalae</taxon>
        <taxon>asterids</taxon>
        <taxon>lamiids</taxon>
        <taxon>Lamiales</taxon>
        <taxon>Scrophulariaceae</taxon>
        <taxon>Buddlejeae</taxon>
        <taxon>Buddleja</taxon>
    </lineage>
</organism>
<keyword evidence="6" id="KW-1185">Reference proteome</keyword>
<dbReference type="Gene3D" id="1.10.10.10">
    <property type="entry name" value="Winged helix-like DNA-binding domain superfamily/Winged helix DNA-binding domain"/>
    <property type="match status" value="1"/>
</dbReference>
<evidence type="ECO:0000256" key="2">
    <source>
        <dbReference type="ARBA" id="ARBA00022614"/>
    </source>
</evidence>
<accession>A0AAV6WH95</accession>
<protein>
    <recommendedName>
        <fullName evidence="4">NB-ARC domain-containing protein</fullName>
    </recommendedName>
</protein>
<dbReference type="SUPFAM" id="SSF52540">
    <property type="entry name" value="P-loop containing nucleoside triphosphate hydrolases"/>
    <property type="match status" value="2"/>
</dbReference>
<name>A0AAV6WH95_9LAMI</name>
<dbReference type="Gene3D" id="3.40.50.300">
    <property type="entry name" value="P-loop containing nucleotide triphosphate hydrolases"/>
    <property type="match status" value="1"/>
</dbReference>
<evidence type="ECO:0000313" key="5">
    <source>
        <dbReference type="EMBL" id="KAG8369891.1"/>
    </source>
</evidence>
<evidence type="ECO:0000313" key="6">
    <source>
        <dbReference type="Proteomes" id="UP000826271"/>
    </source>
</evidence>
<reference evidence="5" key="1">
    <citation type="submission" date="2019-10" db="EMBL/GenBank/DDBJ databases">
        <authorList>
            <person name="Zhang R."/>
            <person name="Pan Y."/>
            <person name="Wang J."/>
            <person name="Ma R."/>
            <person name="Yu S."/>
        </authorList>
    </citation>
    <scope>NUCLEOTIDE SEQUENCE</scope>
    <source>
        <strain evidence="5">LA-IB0</strain>
        <tissue evidence="5">Leaf</tissue>
    </source>
</reference>